<organism evidence="10 11">
    <name type="scientific">Oncorhynchus tshawytscha</name>
    <name type="common">Chinook salmon</name>
    <name type="synonym">Salmo tshawytscha</name>
    <dbReference type="NCBI Taxonomy" id="74940"/>
    <lineage>
        <taxon>Eukaryota</taxon>
        <taxon>Metazoa</taxon>
        <taxon>Chordata</taxon>
        <taxon>Craniata</taxon>
        <taxon>Vertebrata</taxon>
        <taxon>Euteleostomi</taxon>
        <taxon>Actinopterygii</taxon>
        <taxon>Neopterygii</taxon>
        <taxon>Teleostei</taxon>
        <taxon>Protacanthopterygii</taxon>
        <taxon>Salmoniformes</taxon>
        <taxon>Salmonidae</taxon>
        <taxon>Salmoninae</taxon>
        <taxon>Oncorhynchus</taxon>
    </lineage>
</organism>
<evidence type="ECO:0000256" key="4">
    <source>
        <dbReference type="ARBA" id="ARBA00022771"/>
    </source>
</evidence>
<dbReference type="GO" id="GO:0032502">
    <property type="term" value="P:developmental process"/>
    <property type="evidence" value="ECO:0007669"/>
    <property type="project" value="UniProtKB-ARBA"/>
</dbReference>
<dbReference type="GeneTree" id="ENSGT01150000286918"/>
<evidence type="ECO:0000256" key="2">
    <source>
        <dbReference type="ARBA" id="ARBA00022723"/>
    </source>
</evidence>
<keyword evidence="5" id="KW-0862">Zinc</keyword>
<reference evidence="10" key="3">
    <citation type="submission" date="2025-09" db="UniProtKB">
        <authorList>
            <consortium name="Ensembl"/>
        </authorList>
    </citation>
    <scope>IDENTIFICATION</scope>
</reference>
<feature type="region of interest" description="Disordered" evidence="8">
    <location>
        <begin position="33"/>
        <end position="69"/>
    </location>
</feature>
<keyword evidence="6" id="KW-0539">Nucleus</keyword>
<dbReference type="GO" id="GO:0005634">
    <property type="term" value="C:nucleus"/>
    <property type="evidence" value="ECO:0007669"/>
    <property type="project" value="UniProtKB-SubCell"/>
</dbReference>
<dbReference type="PANTHER" id="PTHR16515">
    <property type="entry name" value="PR DOMAIN ZINC FINGER PROTEIN"/>
    <property type="match status" value="1"/>
</dbReference>
<dbReference type="Proteomes" id="UP000694402">
    <property type="component" value="Unassembled WGS sequence"/>
</dbReference>
<keyword evidence="11" id="KW-1185">Reference proteome</keyword>
<dbReference type="SUPFAM" id="SSF57667">
    <property type="entry name" value="beta-beta-alpha zinc fingers"/>
    <property type="match status" value="2"/>
</dbReference>
<keyword evidence="4 7" id="KW-0863">Zinc-finger</keyword>
<feature type="domain" description="C2H2-type" evidence="9">
    <location>
        <begin position="98"/>
        <end position="125"/>
    </location>
</feature>
<dbReference type="FunFam" id="3.30.160.60:FF:000358">
    <property type="entry name" value="zinc finger protein 24"/>
    <property type="match status" value="1"/>
</dbReference>
<evidence type="ECO:0000256" key="7">
    <source>
        <dbReference type="PROSITE-ProRule" id="PRU00042"/>
    </source>
</evidence>
<evidence type="ECO:0000256" key="1">
    <source>
        <dbReference type="ARBA" id="ARBA00004123"/>
    </source>
</evidence>
<accession>A0AAZ3SAC3</accession>
<dbReference type="PROSITE" id="PS50157">
    <property type="entry name" value="ZINC_FINGER_C2H2_2"/>
    <property type="match status" value="3"/>
</dbReference>
<protein>
    <recommendedName>
        <fullName evidence="9">C2H2-type domain-containing protein</fullName>
    </recommendedName>
</protein>
<dbReference type="GO" id="GO:0008270">
    <property type="term" value="F:zinc ion binding"/>
    <property type="evidence" value="ECO:0007669"/>
    <property type="project" value="UniProtKB-KW"/>
</dbReference>
<reference evidence="10" key="2">
    <citation type="submission" date="2025-08" db="UniProtKB">
        <authorList>
            <consortium name="Ensembl"/>
        </authorList>
    </citation>
    <scope>IDENTIFICATION</scope>
</reference>
<dbReference type="Pfam" id="PF00096">
    <property type="entry name" value="zf-C2H2"/>
    <property type="match status" value="3"/>
</dbReference>
<evidence type="ECO:0000259" key="9">
    <source>
        <dbReference type="PROSITE" id="PS50157"/>
    </source>
</evidence>
<keyword evidence="2" id="KW-0479">Metal-binding</keyword>
<dbReference type="PROSITE" id="PS00028">
    <property type="entry name" value="ZINC_FINGER_C2H2_1"/>
    <property type="match status" value="3"/>
</dbReference>
<comment type="subcellular location">
    <subcellularLocation>
        <location evidence="1">Nucleus</location>
    </subcellularLocation>
</comment>
<sequence>MRWPLQIWRAFSRRVRDYKAFLAGSGIFGRSGQTRVATQLKGEGSDSHSDKGESPSKEPDPETPKPARQHLCSQCGKSFKGLRNLKVHERTHTEENPYDCSHCGKSFTKFGNLKEHERTHTRKKCFQCSQCGKRFTQLWYLKQHEEMHTEDRKTYHCSQCGRYLLG</sequence>
<evidence type="ECO:0000256" key="5">
    <source>
        <dbReference type="ARBA" id="ARBA00022833"/>
    </source>
</evidence>
<evidence type="ECO:0000313" key="11">
    <source>
        <dbReference type="Proteomes" id="UP000694402"/>
    </source>
</evidence>
<evidence type="ECO:0000313" key="10">
    <source>
        <dbReference type="Ensembl" id="ENSOTSP00005150017.1"/>
    </source>
</evidence>
<reference evidence="11" key="1">
    <citation type="journal article" date="2018" name="PLoS ONE">
        <title>Chinook salmon (Oncorhynchus tshawytscha) genome and transcriptome.</title>
        <authorList>
            <person name="Christensen K.A."/>
            <person name="Leong J.S."/>
            <person name="Sakhrani D."/>
            <person name="Biagi C.A."/>
            <person name="Minkley D.R."/>
            <person name="Withler R.E."/>
            <person name="Rondeau E.B."/>
            <person name="Koop B.F."/>
            <person name="Devlin R.H."/>
        </authorList>
    </citation>
    <scope>NUCLEOTIDE SEQUENCE [LARGE SCALE GENOMIC DNA]</scope>
</reference>
<dbReference type="AlphaFoldDB" id="A0AAZ3SAC3"/>
<dbReference type="Gene3D" id="3.30.160.60">
    <property type="entry name" value="Classic Zinc Finger"/>
    <property type="match status" value="3"/>
</dbReference>
<evidence type="ECO:0000256" key="6">
    <source>
        <dbReference type="ARBA" id="ARBA00023242"/>
    </source>
</evidence>
<feature type="compositionally biased region" description="Basic and acidic residues" evidence="8">
    <location>
        <begin position="43"/>
        <end position="65"/>
    </location>
</feature>
<dbReference type="PANTHER" id="PTHR16515:SF49">
    <property type="entry name" value="GASTRULA ZINC FINGER PROTEIN XLCGF49.1-LIKE-RELATED"/>
    <property type="match status" value="1"/>
</dbReference>
<evidence type="ECO:0000256" key="8">
    <source>
        <dbReference type="SAM" id="MobiDB-lite"/>
    </source>
</evidence>
<feature type="domain" description="C2H2-type" evidence="9">
    <location>
        <begin position="126"/>
        <end position="153"/>
    </location>
</feature>
<proteinExistence type="predicted"/>
<dbReference type="InterPro" id="IPR013087">
    <property type="entry name" value="Znf_C2H2_type"/>
</dbReference>
<keyword evidence="3" id="KW-0677">Repeat</keyword>
<dbReference type="InterPro" id="IPR050331">
    <property type="entry name" value="Zinc_finger"/>
</dbReference>
<feature type="domain" description="C2H2-type" evidence="9">
    <location>
        <begin position="70"/>
        <end position="97"/>
    </location>
</feature>
<dbReference type="GO" id="GO:0010468">
    <property type="term" value="P:regulation of gene expression"/>
    <property type="evidence" value="ECO:0007669"/>
    <property type="project" value="TreeGrafter"/>
</dbReference>
<evidence type="ECO:0000256" key="3">
    <source>
        <dbReference type="ARBA" id="ARBA00022737"/>
    </source>
</evidence>
<dbReference type="FunFam" id="3.30.160.60:FF:000202">
    <property type="entry name" value="Zinc finger protein 574"/>
    <property type="match status" value="1"/>
</dbReference>
<name>A0AAZ3SAC3_ONCTS</name>
<dbReference type="InterPro" id="IPR036236">
    <property type="entry name" value="Znf_C2H2_sf"/>
</dbReference>
<dbReference type="Ensembl" id="ENSOTST00005177029.1">
    <property type="protein sequence ID" value="ENSOTSP00005150017.1"/>
    <property type="gene ID" value="ENSOTSG00005003198.2"/>
</dbReference>
<dbReference type="SMART" id="SM00355">
    <property type="entry name" value="ZnF_C2H2"/>
    <property type="match status" value="3"/>
</dbReference>
<dbReference type="FunFam" id="3.30.160.60:FF:000446">
    <property type="entry name" value="Zinc finger protein"/>
    <property type="match status" value="1"/>
</dbReference>